<name>A0ABN0CSA1_9BACE</name>
<gene>
    <name evidence="1" type="ORF">HMPREF9445_00270</name>
</gene>
<comment type="caution">
    <text evidence="1">The sequence shown here is derived from an EMBL/GenBank/DDBJ whole genome shotgun (WGS) entry which is preliminary data.</text>
</comment>
<evidence type="ECO:0000313" key="2">
    <source>
        <dbReference type="Proteomes" id="UP000010321"/>
    </source>
</evidence>
<keyword evidence="2" id="KW-1185">Reference proteome</keyword>
<protein>
    <submittedName>
        <fullName evidence="1">Conserved domain protein</fullName>
    </submittedName>
</protein>
<evidence type="ECO:0000313" key="1">
    <source>
        <dbReference type="EMBL" id="EGF54611.1"/>
    </source>
</evidence>
<reference evidence="1 2" key="1">
    <citation type="submission" date="2011-02" db="EMBL/GenBank/DDBJ databases">
        <authorList>
            <person name="Weinstock G."/>
            <person name="Sodergren E."/>
            <person name="Clifton S."/>
            <person name="Fulton L."/>
            <person name="Fulton B."/>
            <person name="Courtney L."/>
            <person name="Fronick C."/>
            <person name="Harrison M."/>
            <person name="Strong C."/>
            <person name="Farmer C."/>
            <person name="Delahaunty K."/>
            <person name="Markovic C."/>
            <person name="Hall O."/>
            <person name="Minx P."/>
            <person name="Tomlinson C."/>
            <person name="Mitreva M."/>
            <person name="Hou S."/>
            <person name="Chen J."/>
            <person name="Wollam A."/>
            <person name="Pepin K.H."/>
            <person name="Johnson M."/>
            <person name="Bhonagiri V."/>
            <person name="Zhang X."/>
            <person name="Suruliraj S."/>
            <person name="Warren W."/>
            <person name="Chinwalla A."/>
            <person name="Mardis E.R."/>
            <person name="Wilson R.K."/>
        </authorList>
    </citation>
    <scope>NUCLEOTIDE SEQUENCE [LARGE SCALE GENOMIC DNA]</scope>
    <source>
        <strain evidence="1 2">YIT 12056</strain>
    </source>
</reference>
<sequence>MFASEEQYVSTVETNSFHTVEQTVSLDGTLSSTLGTSLKTRSPNHERQNDIQILPLFPIFAA</sequence>
<organism evidence="1 2">
    <name type="scientific">Bacteroides clarus YIT 12056</name>
    <dbReference type="NCBI Taxonomy" id="762984"/>
    <lineage>
        <taxon>Bacteria</taxon>
        <taxon>Pseudomonadati</taxon>
        <taxon>Bacteroidota</taxon>
        <taxon>Bacteroidia</taxon>
        <taxon>Bacteroidales</taxon>
        <taxon>Bacteroidaceae</taxon>
        <taxon>Bacteroides</taxon>
    </lineage>
</organism>
<accession>A0ABN0CSA1</accession>
<dbReference type="Proteomes" id="UP000010321">
    <property type="component" value="Unassembled WGS sequence"/>
</dbReference>
<dbReference type="EMBL" id="AFBM01000004">
    <property type="protein sequence ID" value="EGF54611.1"/>
    <property type="molecule type" value="Genomic_DNA"/>
</dbReference>
<proteinExistence type="predicted"/>